<sequence>MLLALLLAQTIDADRLLADHADATRAAIRCETDVGDEIVVCALRDADRFRVPFIELTPGDPKIIDVPAERARLIASPNNCQQMALSVSGCGMVGVTMSTSGGRVQLSRPRPLAP</sequence>
<protein>
    <submittedName>
        <fullName evidence="1">Uncharacterized protein</fullName>
    </submittedName>
</protein>
<organism evidence="1 2">
    <name type="scientific">Sphingomonas baiyangensis</name>
    <dbReference type="NCBI Taxonomy" id="2572576"/>
    <lineage>
        <taxon>Bacteria</taxon>
        <taxon>Pseudomonadati</taxon>
        <taxon>Pseudomonadota</taxon>
        <taxon>Alphaproteobacteria</taxon>
        <taxon>Sphingomonadales</taxon>
        <taxon>Sphingomonadaceae</taxon>
        <taxon>Sphingomonas</taxon>
    </lineage>
</organism>
<name>A0A4U1L726_9SPHN</name>
<evidence type="ECO:0000313" key="2">
    <source>
        <dbReference type="Proteomes" id="UP000309138"/>
    </source>
</evidence>
<dbReference type="OrthoDB" id="7568822at2"/>
<gene>
    <name evidence="1" type="ORF">FBR43_15870</name>
</gene>
<keyword evidence="2" id="KW-1185">Reference proteome</keyword>
<comment type="caution">
    <text evidence="1">The sequence shown here is derived from an EMBL/GenBank/DDBJ whole genome shotgun (WGS) entry which is preliminary data.</text>
</comment>
<proteinExistence type="predicted"/>
<dbReference type="Proteomes" id="UP000309138">
    <property type="component" value="Unassembled WGS sequence"/>
</dbReference>
<accession>A0A4U1L726</accession>
<dbReference type="RefSeq" id="WP_136943978.1">
    <property type="nucleotide sequence ID" value="NZ_SWKR01000002.1"/>
</dbReference>
<evidence type="ECO:0000313" key="1">
    <source>
        <dbReference type="EMBL" id="TKD52046.1"/>
    </source>
</evidence>
<dbReference type="EMBL" id="SWKR01000002">
    <property type="protein sequence ID" value="TKD52046.1"/>
    <property type="molecule type" value="Genomic_DNA"/>
</dbReference>
<dbReference type="AlphaFoldDB" id="A0A4U1L726"/>
<reference evidence="1 2" key="1">
    <citation type="submission" date="2019-04" db="EMBL/GenBank/DDBJ databases">
        <authorList>
            <person name="Yang Y."/>
            <person name="Wei D."/>
        </authorList>
    </citation>
    <scope>NUCLEOTIDE SEQUENCE [LARGE SCALE GENOMIC DNA]</scope>
    <source>
        <strain evidence="1 2">L-1-4w-11</strain>
    </source>
</reference>